<dbReference type="EMBL" id="VLKE01000001">
    <property type="protein sequence ID" value="TWH70474.1"/>
    <property type="molecule type" value="Genomic_DNA"/>
</dbReference>
<protein>
    <submittedName>
        <fullName evidence="2">Uncharacterized protein</fullName>
    </submittedName>
</protein>
<evidence type="ECO:0000313" key="2">
    <source>
        <dbReference type="EMBL" id="TWH70474.1"/>
    </source>
</evidence>
<organism evidence="2 3">
    <name type="scientific">Micromonospora olivasterospora</name>
    <dbReference type="NCBI Taxonomy" id="1880"/>
    <lineage>
        <taxon>Bacteria</taxon>
        <taxon>Bacillati</taxon>
        <taxon>Actinomycetota</taxon>
        <taxon>Actinomycetes</taxon>
        <taxon>Micromonosporales</taxon>
        <taxon>Micromonosporaceae</taxon>
        <taxon>Micromonospora</taxon>
    </lineage>
</organism>
<sequence>MQGERGRAELAAPPGPPSSRRAATYARETRCSSRDAAPTGTAAGASSGATSTRRSTAVSTAWTHSAQAWSSGTYRNTISSSTITGLRSKRCTVCRRSPSSMRGSAVTRPPVMCRVSDSYADSRPRLPGTSPKVARVSS</sequence>
<accession>A0A562IIM2</accession>
<comment type="caution">
    <text evidence="2">The sequence shown here is derived from an EMBL/GenBank/DDBJ whole genome shotgun (WGS) entry which is preliminary data.</text>
</comment>
<feature type="region of interest" description="Disordered" evidence="1">
    <location>
        <begin position="116"/>
        <end position="138"/>
    </location>
</feature>
<feature type="compositionally biased region" description="Low complexity" evidence="1">
    <location>
        <begin position="36"/>
        <end position="58"/>
    </location>
</feature>
<reference evidence="2 3" key="1">
    <citation type="submission" date="2019-07" db="EMBL/GenBank/DDBJ databases">
        <title>R&amp;d 2014.</title>
        <authorList>
            <person name="Klenk H.-P."/>
        </authorList>
    </citation>
    <scope>NUCLEOTIDE SEQUENCE [LARGE SCALE GENOMIC DNA]</scope>
    <source>
        <strain evidence="2 3">DSM 43868</strain>
    </source>
</reference>
<name>A0A562IIM2_MICOL</name>
<gene>
    <name evidence="2" type="ORF">JD77_05499</name>
</gene>
<feature type="region of interest" description="Disordered" evidence="1">
    <location>
        <begin position="1"/>
        <end position="58"/>
    </location>
</feature>
<evidence type="ECO:0000256" key="1">
    <source>
        <dbReference type="SAM" id="MobiDB-lite"/>
    </source>
</evidence>
<evidence type="ECO:0000313" key="3">
    <source>
        <dbReference type="Proteomes" id="UP000319825"/>
    </source>
</evidence>
<keyword evidence="3" id="KW-1185">Reference proteome</keyword>
<proteinExistence type="predicted"/>
<dbReference type="Proteomes" id="UP000319825">
    <property type="component" value="Unassembled WGS sequence"/>
</dbReference>
<dbReference type="AlphaFoldDB" id="A0A562IIM2"/>